<dbReference type="AlphaFoldDB" id="A0A9Q9LWB6"/>
<evidence type="ECO:0000256" key="1">
    <source>
        <dbReference type="SAM" id="Phobius"/>
    </source>
</evidence>
<organism evidence="2 3">
    <name type="scientific">Aliiroseovarius crassostreae</name>
    <dbReference type="NCBI Taxonomy" id="154981"/>
    <lineage>
        <taxon>Bacteria</taxon>
        <taxon>Pseudomonadati</taxon>
        <taxon>Pseudomonadota</taxon>
        <taxon>Alphaproteobacteria</taxon>
        <taxon>Rhodobacterales</taxon>
        <taxon>Paracoccaceae</taxon>
        <taxon>Aliiroseovarius</taxon>
    </lineage>
</organism>
<dbReference type="Proteomes" id="UP001057991">
    <property type="component" value="Chromosome"/>
</dbReference>
<accession>A0A9Q9LWB6</accession>
<keyword evidence="1" id="KW-1133">Transmembrane helix</keyword>
<feature type="transmembrane region" description="Helical" evidence="1">
    <location>
        <begin position="180"/>
        <end position="204"/>
    </location>
</feature>
<name>A0A9Q9LWB6_9RHOB</name>
<keyword evidence="1" id="KW-0472">Membrane</keyword>
<gene>
    <name evidence="2" type="ORF">K3X48_08995</name>
</gene>
<dbReference type="RefSeq" id="WP_259805535.1">
    <property type="nucleotide sequence ID" value="NZ_CP080776.1"/>
</dbReference>
<proteinExistence type="predicted"/>
<dbReference type="EMBL" id="CP080776">
    <property type="protein sequence ID" value="UWP94382.1"/>
    <property type="molecule type" value="Genomic_DNA"/>
</dbReference>
<keyword evidence="1" id="KW-0812">Transmembrane</keyword>
<evidence type="ECO:0000313" key="3">
    <source>
        <dbReference type="Proteomes" id="UP001057991"/>
    </source>
</evidence>
<reference evidence="2" key="1">
    <citation type="submission" date="2021-08" db="EMBL/GenBank/DDBJ databases">
        <authorList>
            <person name="Nwanade C."/>
            <person name="Wang M."/>
            <person name="Masoudi A."/>
            <person name="Yu Z."/>
            <person name="Liu J."/>
        </authorList>
    </citation>
    <scope>NUCLEOTIDE SEQUENCE</scope>
    <source>
        <strain evidence="2">S056</strain>
    </source>
</reference>
<protein>
    <submittedName>
        <fullName evidence="2">Uncharacterized protein</fullName>
    </submittedName>
</protein>
<sequence>MKVANTAYLSCNGTCIRLCRQFLFALILSIFPPAALLAADDRCGVPDEVNELIDTVSRYAAKDAVLSSLEQRQLRRELSRAQSVISIREDDLGLGSWKPAFDWMVIATQEASTTGRFSDPATLRSRVGVLIAGMRFSCNAGVSGGKGTALAGQADGTMKNRLKRFLEPGAADLTVLEQSLAGLFLVTFLVPIIIGAIWFAHWIIRTYHTEEEPPHPVSEPISTPPPASPTGLFNQHECRIHAAVEFGLDVVDVSIVALDEIGAQIEPVNSGAYDRIVALLAERRGNGHCQIMVGPHRLAFLILNHHHGLAAGFFSDPLSPELLETLLNASVTPPVFTPMPTASSAAPKLPDDQPED</sequence>
<evidence type="ECO:0000313" key="2">
    <source>
        <dbReference type="EMBL" id="UWP94382.1"/>
    </source>
</evidence>